<evidence type="ECO:0000256" key="4">
    <source>
        <dbReference type="ARBA" id="ARBA00022753"/>
    </source>
</evidence>
<evidence type="ECO:0000256" key="5">
    <source>
        <dbReference type="ARBA" id="ARBA00022927"/>
    </source>
</evidence>
<keyword evidence="9" id="KW-1185">Reference proteome</keyword>
<reference evidence="8" key="1">
    <citation type="submission" date="2025-08" db="UniProtKB">
        <authorList>
            <consortium name="Ensembl"/>
        </authorList>
    </citation>
    <scope>IDENTIFICATION</scope>
</reference>
<keyword evidence="4" id="KW-0967">Endosome</keyword>
<evidence type="ECO:0000256" key="1">
    <source>
        <dbReference type="ARBA" id="ARBA00004177"/>
    </source>
</evidence>
<evidence type="ECO:0000256" key="7">
    <source>
        <dbReference type="SAM" id="MobiDB-lite"/>
    </source>
</evidence>
<evidence type="ECO:0000256" key="2">
    <source>
        <dbReference type="ARBA" id="ARBA00010704"/>
    </source>
</evidence>
<evidence type="ECO:0000256" key="3">
    <source>
        <dbReference type="ARBA" id="ARBA00022448"/>
    </source>
</evidence>
<name>A0A3Q3W7V8_MOLML</name>
<dbReference type="STRING" id="94237.ENSMMOP00000004684"/>
<comment type="subcellular location">
    <subcellularLocation>
        <location evidence="1">Endosome</location>
    </subcellularLocation>
</comment>
<organism evidence="8 9">
    <name type="scientific">Mola mola</name>
    <name type="common">Ocean sunfish</name>
    <name type="synonym">Tetraodon mola</name>
    <dbReference type="NCBI Taxonomy" id="94237"/>
    <lineage>
        <taxon>Eukaryota</taxon>
        <taxon>Metazoa</taxon>
        <taxon>Chordata</taxon>
        <taxon>Craniata</taxon>
        <taxon>Vertebrata</taxon>
        <taxon>Euteleostomi</taxon>
        <taxon>Actinopterygii</taxon>
        <taxon>Neopterygii</taxon>
        <taxon>Teleostei</taxon>
        <taxon>Neoteleostei</taxon>
        <taxon>Acanthomorphata</taxon>
        <taxon>Eupercaria</taxon>
        <taxon>Tetraodontiformes</taxon>
        <taxon>Molidae</taxon>
        <taxon>Mola</taxon>
    </lineage>
</organism>
<dbReference type="PANTHER" id="PTHR13673:SF0">
    <property type="entry name" value="VPS35 ENDOSOMAL PROTEIN-SORTING FACTOR-LIKE"/>
    <property type="match status" value="1"/>
</dbReference>
<keyword evidence="3" id="KW-0813">Transport</keyword>
<dbReference type="GO" id="GO:0032456">
    <property type="term" value="P:endocytic recycling"/>
    <property type="evidence" value="ECO:0007669"/>
    <property type="project" value="InterPro"/>
</dbReference>
<dbReference type="Proteomes" id="UP000261620">
    <property type="component" value="Unplaced"/>
</dbReference>
<dbReference type="AlphaFoldDB" id="A0A3Q3W7V8"/>
<protein>
    <recommendedName>
        <fullName evidence="6">VPS35 endosomal protein-sorting factor-like</fullName>
    </recommendedName>
</protein>
<feature type="region of interest" description="Disordered" evidence="7">
    <location>
        <begin position="91"/>
        <end position="110"/>
    </location>
</feature>
<evidence type="ECO:0000256" key="6">
    <source>
        <dbReference type="ARBA" id="ARBA00023838"/>
    </source>
</evidence>
<keyword evidence="5" id="KW-0653">Protein transport</keyword>
<dbReference type="PANTHER" id="PTHR13673">
    <property type="entry name" value="ESOPHAGEAL CANCER ASSOCIATED PROTEIN"/>
    <property type="match status" value="1"/>
</dbReference>
<dbReference type="Ensembl" id="ENSMMOT00000004769.1">
    <property type="protein sequence ID" value="ENSMMOP00000004684.1"/>
    <property type="gene ID" value="ENSMMOG00000003741.1"/>
</dbReference>
<reference evidence="8" key="2">
    <citation type="submission" date="2025-09" db="UniProtKB">
        <authorList>
            <consortium name="Ensembl"/>
        </authorList>
    </citation>
    <scope>IDENTIFICATION</scope>
</reference>
<feature type="compositionally biased region" description="Low complexity" evidence="7">
    <location>
        <begin position="54"/>
        <end position="64"/>
    </location>
</feature>
<dbReference type="OMA" id="RVEVCKN"/>
<dbReference type="GO" id="GO:0015031">
    <property type="term" value="P:protein transport"/>
    <property type="evidence" value="ECO:0007669"/>
    <property type="project" value="UniProtKB-KW"/>
</dbReference>
<dbReference type="GO" id="GO:0005768">
    <property type="term" value="C:endosome"/>
    <property type="evidence" value="ECO:0007669"/>
    <property type="project" value="UniProtKB-SubCell"/>
</dbReference>
<dbReference type="InterPro" id="IPR029705">
    <property type="entry name" value="VPS35L"/>
</dbReference>
<evidence type="ECO:0000313" key="8">
    <source>
        <dbReference type="Ensembl" id="ENSMMOP00000004684.1"/>
    </source>
</evidence>
<proteinExistence type="inferred from homology"/>
<sequence>MSVEAADHAVICLLCHKLRRCRPEATLVEFGDYHPLKPIMVTDAKTRRGARKGSTSSSSSSSSSAPVDPLTSMLDGTDPLSMFAAASASEAPAMTHSISTGKREKEEEAIGSDFEPWLSKRGEILARFTTTEKLSINLFMGCDRGKAQSPGSAVSEKVRTRLEELDDLEEGSQKELLNLSQQDYANRIEELNQSLKESWAADQKVKALKIVIQCAKLLSDTTVIQFYPSKFVLITDILDTFGRLVYDRIWTMCSDPRPLPDSFTVEDVNDTAKETCLNWFFKIASIRELLPRLYVEAAILKCNRFLNKSGVLETLPRLTAMIRGIGNPLVAAYTRAYLCRVGMEVAPHLKDSLNPNFFDLLSTLRQISGESVQNQLVLQQVEVPEYLTLYSPAINWILQCIAYTAPEPLLTEMMERCKTLGNNALLLNSVMRAFRPEFVAVRATDFIGMIKDCDEAGFPKHLLFGSLGRSLACADPPEPERLTILNEAWKVVTKVRSPQDYINCAEIWVEFTCRHFTKREVNTILADIIKHMTPDRAFEDAYPQLQSVIRKILTYFHNFSLLFSMERFLPFLDMFQKDSVRVEVCRSIMEVFLKHQLELTRDPVILNAMLHICKTMHDSVNALTLEDEKRSLALLIIGFIRMVSFGRDFEQQLSFCVEARATFCNLEPVLVQLVHTVNQLAMETSHVMKGSHSRKTAAFVRACAAYSFITIPSLSSIFSRLHLYLLSGQVALANQCLSQADAFLKAAVSVLPEVPRSIGVEGKLRSSESFLLDFINNFIATLLVVPDHPEHGVLYLVRGLLNMVQDYTWEDNSDAKVRVYTSALPLLANLSKSNYSFSTFLLPVDSNETLYGGDPKFLSEINKLCETLIGQILDHLKTLSRDESARRQGTLAFSLFGILLAHGDLRNNKLSQLAISLWNLSHKQGCFETRISVRTLEYIKHQAQQPDMAHLTDTVQRLALQSRN</sequence>
<feature type="region of interest" description="Disordered" evidence="7">
    <location>
        <begin position="43"/>
        <end position="73"/>
    </location>
</feature>
<accession>A0A3Q3W7V8</accession>
<evidence type="ECO:0000313" key="9">
    <source>
        <dbReference type="Proteomes" id="UP000261620"/>
    </source>
</evidence>
<comment type="similarity">
    <text evidence="2">Belongs to the VPS35L family.</text>
</comment>